<evidence type="ECO:0000256" key="1">
    <source>
        <dbReference type="SAM" id="Phobius"/>
    </source>
</evidence>
<keyword evidence="1" id="KW-0472">Membrane</keyword>
<evidence type="ECO:0000313" key="3">
    <source>
        <dbReference type="Proteomes" id="UP000004750"/>
    </source>
</evidence>
<keyword evidence="1" id="KW-1133">Transmembrane helix</keyword>
<comment type="caution">
    <text evidence="2">The sequence shown here is derived from an EMBL/GenBank/DDBJ whole genome shotgun (WGS) entry which is preliminary data.</text>
</comment>
<evidence type="ECO:0000313" key="2">
    <source>
        <dbReference type="EMBL" id="EHM54878.1"/>
    </source>
</evidence>
<keyword evidence="1" id="KW-0812">Transmembrane</keyword>
<proteinExistence type="predicted"/>
<gene>
    <name evidence="2" type="ORF">HMPREF9080_01108</name>
</gene>
<dbReference type="Proteomes" id="UP000004750">
    <property type="component" value="Unassembled WGS sequence"/>
</dbReference>
<organism evidence="2 3">
    <name type="scientific">Cardiobacterium valvarum F0432</name>
    <dbReference type="NCBI Taxonomy" id="797473"/>
    <lineage>
        <taxon>Bacteria</taxon>
        <taxon>Pseudomonadati</taxon>
        <taxon>Pseudomonadota</taxon>
        <taxon>Gammaproteobacteria</taxon>
        <taxon>Cardiobacteriales</taxon>
        <taxon>Cardiobacteriaceae</taxon>
        <taxon>Cardiobacterium</taxon>
    </lineage>
</organism>
<dbReference type="EMBL" id="AGCM01000055">
    <property type="protein sequence ID" value="EHM54878.1"/>
    <property type="molecule type" value="Genomic_DNA"/>
</dbReference>
<sequence>CIHAALQAVRRSACRHCKAARGVVRVKSAAAAETLVAGGAFVALFAITGTVLLDLF</sequence>
<dbReference type="HOGENOM" id="CLU_3000812_0_0_6"/>
<name>G9ZEB9_9GAMM</name>
<dbReference type="STRING" id="797473.HMPREF9080_01108"/>
<feature type="non-terminal residue" evidence="2">
    <location>
        <position position="1"/>
    </location>
</feature>
<feature type="transmembrane region" description="Helical" evidence="1">
    <location>
        <begin position="35"/>
        <end position="55"/>
    </location>
</feature>
<reference evidence="2 3" key="1">
    <citation type="submission" date="2011-08" db="EMBL/GenBank/DDBJ databases">
        <authorList>
            <person name="Weinstock G."/>
            <person name="Sodergren E."/>
            <person name="Clifton S."/>
            <person name="Fulton L."/>
            <person name="Fulton B."/>
            <person name="Courtney L."/>
            <person name="Fronick C."/>
            <person name="Harrison M."/>
            <person name="Strong C."/>
            <person name="Farmer C."/>
            <person name="Delahaunty K."/>
            <person name="Markovic C."/>
            <person name="Hall O."/>
            <person name="Minx P."/>
            <person name="Tomlinson C."/>
            <person name="Mitreva M."/>
            <person name="Hou S."/>
            <person name="Chen J."/>
            <person name="Wollam A."/>
            <person name="Pepin K.H."/>
            <person name="Johnson M."/>
            <person name="Bhonagiri V."/>
            <person name="Zhang X."/>
            <person name="Suruliraj S."/>
            <person name="Warren W."/>
            <person name="Chinwalla A."/>
            <person name="Mardis E.R."/>
            <person name="Wilson R.K."/>
        </authorList>
    </citation>
    <scope>NUCLEOTIDE SEQUENCE [LARGE SCALE GENOMIC DNA]</scope>
    <source>
        <strain evidence="2 3">F0432</strain>
    </source>
</reference>
<dbReference type="AlphaFoldDB" id="G9ZEB9"/>
<protein>
    <submittedName>
        <fullName evidence="2">Uncharacterized protein</fullName>
    </submittedName>
</protein>
<accession>G9ZEB9</accession>